<comment type="function">
    <text evidence="6">Specifically methylates the adenine in position 37 of tRNA(1)(Val) (anticodon cmo5UAC).</text>
</comment>
<dbReference type="AlphaFoldDB" id="A0A916JCD1"/>
<evidence type="ECO:0000256" key="5">
    <source>
        <dbReference type="ARBA" id="ARBA00022694"/>
    </source>
</evidence>
<comment type="caution">
    <text evidence="8">The sequence shown here is derived from an EMBL/GenBank/DDBJ whole genome shotgun (WGS) entry which is preliminary data.</text>
</comment>
<dbReference type="Proteomes" id="UP000680038">
    <property type="component" value="Unassembled WGS sequence"/>
</dbReference>
<dbReference type="PROSITE" id="PS01131">
    <property type="entry name" value="RRNA_A_DIMETH"/>
    <property type="match status" value="1"/>
</dbReference>
<protein>
    <recommendedName>
        <fullName evidence="6">tRNA1(Val) (adenine(37)-N6)-methyltransferase</fullName>
        <ecNumber evidence="6">2.1.1.223</ecNumber>
    </recommendedName>
    <alternativeName>
        <fullName evidence="6">tRNA m6A37 methyltransferase</fullName>
    </alternativeName>
</protein>
<dbReference type="EMBL" id="CAJRAF010000002">
    <property type="protein sequence ID" value="CAG5002760.1"/>
    <property type="molecule type" value="Genomic_DNA"/>
</dbReference>
<proteinExistence type="inferred from homology"/>
<dbReference type="InterPro" id="IPR050210">
    <property type="entry name" value="tRNA_Adenine-N(6)_MTase"/>
</dbReference>
<evidence type="ECO:0000256" key="3">
    <source>
        <dbReference type="ARBA" id="ARBA00022679"/>
    </source>
</evidence>
<keyword evidence="2 6" id="KW-0489">Methyltransferase</keyword>
<dbReference type="Gene3D" id="3.40.50.150">
    <property type="entry name" value="Vaccinia Virus protein VP39"/>
    <property type="match status" value="1"/>
</dbReference>
<evidence type="ECO:0000259" key="7">
    <source>
        <dbReference type="Pfam" id="PF05175"/>
    </source>
</evidence>
<dbReference type="GO" id="GO:0008033">
    <property type="term" value="P:tRNA processing"/>
    <property type="evidence" value="ECO:0007669"/>
    <property type="project" value="UniProtKB-UniRule"/>
</dbReference>
<sequence>MAGNSFFRFKQFTVFQEKCAMKVCTDACVLGAWAGIEHVKRMLDIGAGTGLLSLMAAQRNEKILIDAVELDPEAAEQARENVSASPFGHRISIYQAAIQEFQPDDRYDCIITNPPFFQSDLRSPSEKKNGAHHAETLSFDALLEAMTRLITPHGKAHVLLPVEEAGLFLRKAENKGWVLVDNLILKHDPGKKPFRRILTIRYGGNECKEFISNELSVYNFQERVYTREFRQLLEPFYLIF</sequence>
<keyword evidence="3 6" id="KW-0808">Transferase</keyword>
<dbReference type="InterPro" id="IPR002052">
    <property type="entry name" value="DNA_methylase_N6_adenine_CS"/>
</dbReference>
<comment type="catalytic activity">
    <reaction evidence="6">
        <text>adenosine(37) in tRNA1(Val) + S-adenosyl-L-methionine = N(6)-methyladenosine(37) in tRNA1(Val) + S-adenosyl-L-homocysteine + H(+)</text>
        <dbReference type="Rhea" id="RHEA:43160"/>
        <dbReference type="Rhea" id="RHEA-COMP:10369"/>
        <dbReference type="Rhea" id="RHEA-COMP:10370"/>
        <dbReference type="ChEBI" id="CHEBI:15378"/>
        <dbReference type="ChEBI" id="CHEBI:57856"/>
        <dbReference type="ChEBI" id="CHEBI:59789"/>
        <dbReference type="ChEBI" id="CHEBI:74411"/>
        <dbReference type="ChEBI" id="CHEBI:74449"/>
        <dbReference type="EC" id="2.1.1.223"/>
    </reaction>
</comment>
<evidence type="ECO:0000256" key="4">
    <source>
        <dbReference type="ARBA" id="ARBA00022691"/>
    </source>
</evidence>
<dbReference type="Pfam" id="PF05175">
    <property type="entry name" value="MTS"/>
    <property type="match status" value="1"/>
</dbReference>
<evidence type="ECO:0000256" key="2">
    <source>
        <dbReference type="ARBA" id="ARBA00022603"/>
    </source>
</evidence>
<comment type="similarity">
    <text evidence="6">Belongs to the methyltransferase superfamily. tRNA (adenine-N(6)-)-methyltransferase family.</text>
</comment>
<keyword evidence="9" id="KW-1185">Reference proteome</keyword>
<reference evidence="8" key="1">
    <citation type="submission" date="2021-04" db="EMBL/GenBank/DDBJ databases">
        <authorList>
            <person name="Rodrigo-Torres L."/>
            <person name="Arahal R. D."/>
            <person name="Lucena T."/>
        </authorList>
    </citation>
    <scope>NUCLEOTIDE SEQUENCE</scope>
    <source>
        <strain evidence="8">CECT 9275</strain>
    </source>
</reference>
<keyword evidence="4 6" id="KW-0949">S-adenosyl-L-methionine</keyword>
<dbReference type="RefSeq" id="WP_215239514.1">
    <property type="nucleotide sequence ID" value="NZ_CAJRAF010000002.1"/>
</dbReference>
<dbReference type="EC" id="2.1.1.223" evidence="6"/>
<dbReference type="PANTHER" id="PTHR47739">
    <property type="entry name" value="TRNA1(VAL) (ADENINE(37)-N6)-METHYLTRANSFERASE"/>
    <property type="match status" value="1"/>
</dbReference>
<dbReference type="InterPro" id="IPR020596">
    <property type="entry name" value="rRNA_Ade_Mease_Trfase_CS"/>
</dbReference>
<organism evidence="8 9">
    <name type="scientific">Dyadobacter helix</name>
    <dbReference type="NCBI Taxonomy" id="2822344"/>
    <lineage>
        <taxon>Bacteria</taxon>
        <taxon>Pseudomonadati</taxon>
        <taxon>Bacteroidota</taxon>
        <taxon>Cytophagia</taxon>
        <taxon>Cytophagales</taxon>
        <taxon>Spirosomataceae</taxon>
        <taxon>Dyadobacter</taxon>
    </lineage>
</organism>
<keyword evidence="1 6" id="KW-0963">Cytoplasm</keyword>
<keyword evidence="5 6" id="KW-0819">tRNA processing</keyword>
<comment type="subcellular location">
    <subcellularLocation>
        <location evidence="6">Cytoplasm</location>
    </subcellularLocation>
</comment>
<evidence type="ECO:0000313" key="9">
    <source>
        <dbReference type="Proteomes" id="UP000680038"/>
    </source>
</evidence>
<evidence type="ECO:0000313" key="8">
    <source>
        <dbReference type="EMBL" id="CAG5002760.1"/>
    </source>
</evidence>
<dbReference type="GO" id="GO:0003676">
    <property type="term" value="F:nucleic acid binding"/>
    <property type="evidence" value="ECO:0007669"/>
    <property type="project" value="InterPro"/>
</dbReference>
<gene>
    <name evidence="8" type="primary">yfiC</name>
    <name evidence="8" type="ORF">DYBT9275_02959</name>
</gene>
<dbReference type="CDD" id="cd02440">
    <property type="entry name" value="AdoMet_MTases"/>
    <property type="match status" value="1"/>
</dbReference>
<name>A0A916JCD1_9BACT</name>
<accession>A0A916JCD1</accession>
<dbReference type="HAMAP" id="MF_01872">
    <property type="entry name" value="tRNA_methyltr_YfiC"/>
    <property type="match status" value="1"/>
</dbReference>
<evidence type="ECO:0000256" key="6">
    <source>
        <dbReference type="HAMAP-Rule" id="MF_01872"/>
    </source>
</evidence>
<dbReference type="SUPFAM" id="SSF53335">
    <property type="entry name" value="S-adenosyl-L-methionine-dependent methyltransferases"/>
    <property type="match status" value="1"/>
</dbReference>
<dbReference type="InterPro" id="IPR022882">
    <property type="entry name" value="tRNA_adenine-N6_MeTrfase"/>
</dbReference>
<dbReference type="InterPro" id="IPR007848">
    <property type="entry name" value="Small_mtfrase_dom"/>
</dbReference>
<dbReference type="GO" id="GO:0005737">
    <property type="term" value="C:cytoplasm"/>
    <property type="evidence" value="ECO:0007669"/>
    <property type="project" value="UniProtKB-SubCell"/>
</dbReference>
<dbReference type="PROSITE" id="PS00092">
    <property type="entry name" value="N6_MTASE"/>
    <property type="match status" value="1"/>
</dbReference>
<dbReference type="PANTHER" id="PTHR47739:SF1">
    <property type="entry name" value="TRNA1(VAL) (ADENINE(37)-N6)-METHYLTRANSFERASE"/>
    <property type="match status" value="1"/>
</dbReference>
<evidence type="ECO:0000256" key="1">
    <source>
        <dbReference type="ARBA" id="ARBA00022490"/>
    </source>
</evidence>
<feature type="domain" description="Methyltransferase small" evidence="7">
    <location>
        <begin position="39"/>
        <end position="119"/>
    </location>
</feature>
<dbReference type="GO" id="GO:0016430">
    <property type="term" value="F:tRNA (adenine-N6)-methyltransferase activity"/>
    <property type="evidence" value="ECO:0007669"/>
    <property type="project" value="UniProtKB-UniRule"/>
</dbReference>
<dbReference type="InterPro" id="IPR029063">
    <property type="entry name" value="SAM-dependent_MTases_sf"/>
</dbReference>
<dbReference type="GO" id="GO:0000179">
    <property type="term" value="F:rRNA (adenine-N6,N6-)-dimethyltransferase activity"/>
    <property type="evidence" value="ECO:0007669"/>
    <property type="project" value="InterPro"/>
</dbReference>